<name>A0ABM8BEE6_9BIFI</name>
<reference evidence="1 2" key="1">
    <citation type="journal article" date="2023" name="Microbiol. Spectr.">
        <title>Symbiosis of Carpenter Bees with Uncharacterized Lactic Acid Bacteria Showing NAD Auxotrophy.</title>
        <authorList>
            <person name="Kawasaki S."/>
            <person name="Ozawa K."/>
            <person name="Mori T."/>
            <person name="Yamamoto A."/>
            <person name="Ito M."/>
            <person name="Ohkuma M."/>
            <person name="Sakamoto M."/>
            <person name="Matsutani M."/>
        </authorList>
    </citation>
    <scope>NUCLEOTIDE SEQUENCE [LARGE SCALE GENOMIC DNA]</scope>
    <source>
        <strain evidence="1 2">KimH</strain>
    </source>
</reference>
<accession>A0ABM8BEE6</accession>
<evidence type="ECO:0008006" key="3">
    <source>
        <dbReference type="Google" id="ProtNLM"/>
    </source>
</evidence>
<proteinExistence type="predicted"/>
<organism evidence="1 2">
    <name type="scientific">Bombiscardovia apis</name>
    <dbReference type="NCBI Taxonomy" id="2932182"/>
    <lineage>
        <taxon>Bacteria</taxon>
        <taxon>Bacillati</taxon>
        <taxon>Actinomycetota</taxon>
        <taxon>Actinomycetes</taxon>
        <taxon>Bifidobacteriales</taxon>
        <taxon>Bifidobacteriaceae</taxon>
        <taxon>Bombiscardovia</taxon>
    </lineage>
</organism>
<gene>
    <name evidence="1" type="ORF">KIMH_13780</name>
</gene>
<dbReference type="Proteomes" id="UP001321748">
    <property type="component" value="Chromosome"/>
</dbReference>
<dbReference type="Gene3D" id="1.10.30.50">
    <property type="match status" value="1"/>
</dbReference>
<evidence type="ECO:0000313" key="1">
    <source>
        <dbReference type="EMBL" id="BDR55267.1"/>
    </source>
</evidence>
<dbReference type="EMBL" id="AP026800">
    <property type="protein sequence ID" value="BDR55267.1"/>
    <property type="molecule type" value="Genomic_DNA"/>
</dbReference>
<evidence type="ECO:0000313" key="2">
    <source>
        <dbReference type="Proteomes" id="UP001321748"/>
    </source>
</evidence>
<sequence length="256" mass="29653">MLSASATYENVVRNGASSICQINKASFSGSSKDDNDVAKALYQRQRSRLGEFEQIKGNMRCPYCGVNHANQLDHYLPKADYQYLSVTPLNLIPCCQRCNGVKRATAFTAQQAETVLFNPYIEDFDDERWLTVSIAETPTEKGKLPAFIFSVTAVKPSGWSKEKFERLRHSFSTLKISEQYSELWVDDCNSWSTSFCELWDKYRDKKNPARKILKRKYKYCDDYGNKNYYQKWALKAALKSDWFCYESMPKWLGISQ</sequence>
<keyword evidence="2" id="KW-1185">Reference proteome</keyword>
<dbReference type="InterPro" id="IPR003615">
    <property type="entry name" value="HNH_nuc"/>
</dbReference>
<protein>
    <recommendedName>
        <fullName evidence="3">HNH endonuclease</fullName>
    </recommendedName>
</protein>
<dbReference type="CDD" id="cd00085">
    <property type="entry name" value="HNHc"/>
    <property type="match status" value="1"/>
</dbReference>